<dbReference type="OMA" id="VIKPMAP"/>
<comment type="subcellular location">
    <subcellularLocation>
        <location evidence="1">Nucleus</location>
    </subcellularLocation>
</comment>
<dbReference type="KEGG" id="ndi:NDAI_0G00260"/>
<protein>
    <recommendedName>
        <fullName evidence="5">Vps72/YL1 C-terminal domain-containing protein</fullName>
    </recommendedName>
</protein>
<reference evidence="6 7" key="1">
    <citation type="journal article" date="2011" name="Proc. Natl. Acad. Sci. U.S.A.">
        <title>Evolutionary erosion of yeast sex chromosomes by mating-type switching accidents.</title>
        <authorList>
            <person name="Gordon J.L."/>
            <person name="Armisen D."/>
            <person name="Proux-Wera E."/>
            <person name="Oheigeartaigh S.S."/>
            <person name="Byrne K.P."/>
            <person name="Wolfe K.H."/>
        </authorList>
    </citation>
    <scope>NUCLEOTIDE SEQUENCE [LARGE SCALE GENOMIC DNA]</scope>
    <source>
        <strain evidence="7">ATCC 10597 / BCRC 20456 / CBS 421 / NBRC 0211 / NRRL Y-12639</strain>
    </source>
</reference>
<dbReference type="EMBL" id="HE580273">
    <property type="protein sequence ID" value="CCD25802.2"/>
    <property type="molecule type" value="Genomic_DNA"/>
</dbReference>
<dbReference type="InterPro" id="IPR029525">
    <property type="entry name" value="INO80C/Ies6"/>
</dbReference>
<organism evidence="6 7">
    <name type="scientific">Naumovozyma dairenensis (strain ATCC 10597 / BCRC 20456 / CBS 421 / NBRC 0211 / NRRL Y-12639)</name>
    <name type="common">Saccharomyces dairenensis</name>
    <dbReference type="NCBI Taxonomy" id="1071378"/>
    <lineage>
        <taxon>Eukaryota</taxon>
        <taxon>Fungi</taxon>
        <taxon>Dikarya</taxon>
        <taxon>Ascomycota</taxon>
        <taxon>Saccharomycotina</taxon>
        <taxon>Saccharomycetes</taxon>
        <taxon>Saccharomycetales</taxon>
        <taxon>Saccharomycetaceae</taxon>
        <taxon>Naumovozyma</taxon>
    </lineage>
</organism>
<evidence type="ECO:0000256" key="3">
    <source>
        <dbReference type="ARBA" id="ARBA00023163"/>
    </source>
</evidence>
<keyword evidence="7" id="KW-1185">Reference proteome</keyword>
<gene>
    <name evidence="6" type="primary">NDAI0G00260</name>
    <name evidence="6" type="ordered locus">NDAI_0G00260</name>
</gene>
<proteinExistence type="predicted"/>
<evidence type="ECO:0000313" key="7">
    <source>
        <dbReference type="Proteomes" id="UP000000689"/>
    </source>
</evidence>
<accession>G0WDE1</accession>
<dbReference type="HOGENOM" id="CLU_071116_2_1_1"/>
<dbReference type="GO" id="GO:0006338">
    <property type="term" value="P:chromatin remodeling"/>
    <property type="evidence" value="ECO:0007669"/>
    <property type="project" value="EnsemblFungi"/>
</dbReference>
<dbReference type="AlphaFoldDB" id="G0WDE1"/>
<dbReference type="GO" id="GO:0031011">
    <property type="term" value="C:Ino80 complex"/>
    <property type="evidence" value="ECO:0007669"/>
    <property type="project" value="EnsemblFungi"/>
</dbReference>
<dbReference type="RefSeq" id="XP_003671045.2">
    <property type="nucleotide sequence ID" value="XM_003670997.2"/>
</dbReference>
<dbReference type="Proteomes" id="UP000000689">
    <property type="component" value="Chromosome 7"/>
</dbReference>
<keyword evidence="2" id="KW-0805">Transcription regulation</keyword>
<sequence length="152" mass="17641">MNNNSNNNAANDNRLEFIRKVTEQNTLPVPSPFKRVQQKKSRRHKAVKQLLSEENKRINAIFQQEQQDNDADKNIKHKRLVPKVTYFNVDAPPSLRPPKKYCDITGLKGPYRSPTTNIRYHNAEIYQLIVKPMAPGVDQEYLKLRGANFVLK</sequence>
<evidence type="ECO:0000256" key="4">
    <source>
        <dbReference type="ARBA" id="ARBA00023242"/>
    </source>
</evidence>
<dbReference type="eggNOG" id="KOG4137">
    <property type="taxonomic scope" value="Eukaryota"/>
</dbReference>
<dbReference type="OrthoDB" id="49520at2759"/>
<dbReference type="STRING" id="1071378.G0WDE1"/>
<dbReference type="PANTHER" id="PTHR31200">
    <property type="entry name" value="INO80 COMPLEX SUBUNIT C"/>
    <property type="match status" value="1"/>
</dbReference>
<dbReference type="GeneID" id="11497198"/>
<dbReference type="Pfam" id="PF08265">
    <property type="entry name" value="YL1_C"/>
    <property type="match status" value="1"/>
</dbReference>
<dbReference type="SMART" id="SM00993">
    <property type="entry name" value="YL1_C"/>
    <property type="match status" value="1"/>
</dbReference>
<dbReference type="PANTHER" id="PTHR31200:SF1">
    <property type="entry name" value="INO80 COMPLEX SUBUNIT C"/>
    <property type="match status" value="1"/>
</dbReference>
<evidence type="ECO:0000313" key="6">
    <source>
        <dbReference type="EMBL" id="CCD25802.2"/>
    </source>
</evidence>
<keyword evidence="3" id="KW-0804">Transcription</keyword>
<name>G0WDE1_NAUDC</name>
<evidence type="ECO:0000259" key="5">
    <source>
        <dbReference type="SMART" id="SM00993"/>
    </source>
</evidence>
<evidence type="ECO:0000256" key="2">
    <source>
        <dbReference type="ARBA" id="ARBA00023015"/>
    </source>
</evidence>
<keyword evidence="4" id="KW-0539">Nucleus</keyword>
<evidence type="ECO:0000256" key="1">
    <source>
        <dbReference type="ARBA" id="ARBA00004123"/>
    </source>
</evidence>
<dbReference type="InterPro" id="IPR013272">
    <property type="entry name" value="Vps72/YL1_C"/>
</dbReference>
<feature type="domain" description="Vps72/YL1 C-terminal" evidence="5">
    <location>
        <begin position="100"/>
        <end position="129"/>
    </location>
</feature>